<keyword evidence="3 6" id="KW-0812">Transmembrane</keyword>
<dbReference type="GO" id="GO:0006824">
    <property type="term" value="P:cobalt ion transport"/>
    <property type="evidence" value="ECO:0007669"/>
    <property type="project" value="InterPro"/>
</dbReference>
<dbReference type="Proteomes" id="UP001302978">
    <property type="component" value="Chromosome"/>
</dbReference>
<dbReference type="InterPro" id="IPR012809">
    <property type="entry name" value="ECF_CbiQ"/>
</dbReference>
<dbReference type="InterPro" id="IPR003339">
    <property type="entry name" value="ABC/ECF_trnsptr_transmembrane"/>
</dbReference>
<dbReference type="PANTHER" id="PTHR34857">
    <property type="entry name" value="SLL0384 PROTEIN"/>
    <property type="match status" value="1"/>
</dbReference>
<dbReference type="PANTHER" id="PTHR34857:SF2">
    <property type="entry name" value="SLL0384 PROTEIN"/>
    <property type="match status" value="1"/>
</dbReference>
<dbReference type="InterPro" id="IPR051611">
    <property type="entry name" value="ECF_transporter_component"/>
</dbReference>
<comment type="subcellular location">
    <subcellularLocation>
        <location evidence="1">Cell membrane</location>
        <topology evidence="1">Multi-pass membrane protein</topology>
    </subcellularLocation>
</comment>
<dbReference type="Pfam" id="PF02361">
    <property type="entry name" value="CbiQ"/>
    <property type="match status" value="1"/>
</dbReference>
<evidence type="ECO:0000256" key="2">
    <source>
        <dbReference type="ARBA" id="ARBA00022475"/>
    </source>
</evidence>
<proteinExistence type="predicted"/>
<dbReference type="KEGG" id="mehf:MmiHf6_05770"/>
<evidence type="ECO:0000256" key="4">
    <source>
        <dbReference type="ARBA" id="ARBA00022989"/>
    </source>
</evidence>
<reference evidence="7 8" key="1">
    <citation type="submission" date="2023-07" db="EMBL/GenBank/DDBJ databases">
        <title>Closed genoem sequence of Methanomicrococcus sp. Hf6.</title>
        <authorList>
            <person name="Poehlein A."/>
            <person name="Protasov E."/>
            <person name="Platt K."/>
            <person name="Reeh H."/>
            <person name="Daniel R."/>
            <person name="Brune A."/>
        </authorList>
    </citation>
    <scope>NUCLEOTIDE SEQUENCE [LARGE SCALE GENOMIC DNA]</scope>
    <source>
        <strain evidence="7 8">Hf6</strain>
    </source>
</reference>
<feature type="transmembrane region" description="Helical" evidence="6">
    <location>
        <begin position="70"/>
        <end position="88"/>
    </location>
</feature>
<gene>
    <name evidence="7" type="primary">ecfT_1</name>
    <name evidence="7" type="ORF">MmiHf6_05770</name>
</gene>
<keyword evidence="8" id="KW-1185">Reference proteome</keyword>
<evidence type="ECO:0000313" key="7">
    <source>
        <dbReference type="EMBL" id="WNY23272.1"/>
    </source>
</evidence>
<accession>A0AA96ZU04</accession>
<feature type="transmembrane region" description="Helical" evidence="6">
    <location>
        <begin position="143"/>
        <end position="163"/>
    </location>
</feature>
<evidence type="ECO:0000313" key="8">
    <source>
        <dbReference type="Proteomes" id="UP001302978"/>
    </source>
</evidence>
<sequence length="264" mass="29518">MSQMGIDSHLYAKTSVIHRMNPMTKVIAVLLLVISIAIVNDIYMALFALILSFLMILAAKLPIKFVVRRIWSPFLFILLFAAALLLSGGEGEVLWSIGFLDITLESALNAALILVRATAAIIMLTVLLATTRFDTIIKVLYDLKMPVFLLQILMFSYRFIFVFSDELDNMRNSMASKGFRPNLSMRMFSSIANMLGMLLIKSFERGDEVYRSMVAKGYTGKPTIITENKMKTKDYVIVSIIFILAVAIHVPALIQSGIFNSIIG</sequence>
<feature type="transmembrane region" description="Helical" evidence="6">
    <location>
        <begin position="26"/>
        <end position="58"/>
    </location>
</feature>
<dbReference type="GO" id="GO:0043190">
    <property type="term" value="C:ATP-binding cassette (ABC) transporter complex"/>
    <property type="evidence" value="ECO:0007669"/>
    <property type="project" value="InterPro"/>
</dbReference>
<dbReference type="RefSeq" id="WP_316558284.1">
    <property type="nucleotide sequence ID" value="NZ_CP131059.1"/>
</dbReference>
<organism evidence="7 8">
    <name type="scientific">Methanimicrococcus hongohii</name>
    <dbReference type="NCBI Taxonomy" id="3028295"/>
    <lineage>
        <taxon>Archaea</taxon>
        <taxon>Methanobacteriati</taxon>
        <taxon>Methanobacteriota</taxon>
        <taxon>Stenosarchaea group</taxon>
        <taxon>Methanomicrobia</taxon>
        <taxon>Methanosarcinales</taxon>
        <taxon>Methanosarcinaceae</taxon>
        <taxon>Methanimicrococcus</taxon>
    </lineage>
</organism>
<evidence type="ECO:0000256" key="3">
    <source>
        <dbReference type="ARBA" id="ARBA00022692"/>
    </source>
</evidence>
<protein>
    <submittedName>
        <fullName evidence="7">Energy-coupling factor transporter transmembrane protein EcfT</fullName>
    </submittedName>
</protein>
<feature type="transmembrane region" description="Helical" evidence="6">
    <location>
        <begin position="108"/>
        <end position="131"/>
    </location>
</feature>
<evidence type="ECO:0000256" key="5">
    <source>
        <dbReference type="ARBA" id="ARBA00023136"/>
    </source>
</evidence>
<keyword evidence="4 6" id="KW-1133">Transmembrane helix</keyword>
<feature type="transmembrane region" description="Helical" evidence="6">
    <location>
        <begin position="235"/>
        <end position="254"/>
    </location>
</feature>
<dbReference type="CDD" id="cd16914">
    <property type="entry name" value="EcfT"/>
    <property type="match status" value="1"/>
</dbReference>
<evidence type="ECO:0000256" key="1">
    <source>
        <dbReference type="ARBA" id="ARBA00004651"/>
    </source>
</evidence>
<name>A0AA96ZU04_9EURY</name>
<dbReference type="NCBIfam" id="TIGR02454">
    <property type="entry name" value="ECF_T_CbiQ"/>
    <property type="match status" value="1"/>
</dbReference>
<dbReference type="GeneID" id="85195077"/>
<dbReference type="AlphaFoldDB" id="A0AA96ZU04"/>
<dbReference type="EMBL" id="CP131059">
    <property type="protein sequence ID" value="WNY23272.1"/>
    <property type="molecule type" value="Genomic_DNA"/>
</dbReference>
<evidence type="ECO:0000256" key="6">
    <source>
        <dbReference type="SAM" id="Phobius"/>
    </source>
</evidence>
<keyword evidence="2" id="KW-1003">Cell membrane</keyword>
<keyword evidence="5 6" id="KW-0472">Membrane</keyword>